<reference evidence="3 4" key="1">
    <citation type="submission" date="2018-05" db="EMBL/GenBank/DDBJ databases">
        <title>Whole genome sequencing for identification of molecular markers to develop diagnostic detection tools for the regulated plant pathogen Lachnellula willkommii.</title>
        <authorList>
            <person name="Giroux E."/>
            <person name="Bilodeau G."/>
        </authorList>
    </citation>
    <scope>NUCLEOTIDE SEQUENCE [LARGE SCALE GENOMIC DNA]</scope>
    <source>
        <strain evidence="3 4">CBS 203.66</strain>
    </source>
</reference>
<evidence type="ECO:0000313" key="4">
    <source>
        <dbReference type="Proteomes" id="UP000469559"/>
    </source>
</evidence>
<accession>A0A8T9BCE9</accession>
<dbReference type="OrthoDB" id="3456292at2759"/>
<dbReference type="Pfam" id="PF06985">
    <property type="entry name" value="HET"/>
    <property type="match status" value="1"/>
</dbReference>
<dbReference type="InterPro" id="IPR058525">
    <property type="entry name" value="DUF8212"/>
</dbReference>
<proteinExistence type="predicted"/>
<protein>
    <submittedName>
        <fullName evidence="3">Vegetative incompatibility protein HET-E-1</fullName>
    </submittedName>
</protein>
<evidence type="ECO:0000313" key="3">
    <source>
        <dbReference type="EMBL" id="TVY17730.1"/>
    </source>
</evidence>
<dbReference type="EMBL" id="QGMF01000227">
    <property type="protein sequence ID" value="TVY17730.1"/>
    <property type="molecule type" value="Genomic_DNA"/>
</dbReference>
<feature type="domain" description="Heterokaryon incompatibility" evidence="1">
    <location>
        <begin position="22"/>
        <end position="118"/>
    </location>
</feature>
<dbReference type="PANTHER" id="PTHR10622">
    <property type="entry name" value="HET DOMAIN-CONTAINING PROTEIN"/>
    <property type="match status" value="1"/>
</dbReference>
<dbReference type="Proteomes" id="UP000469559">
    <property type="component" value="Unassembled WGS sequence"/>
</dbReference>
<dbReference type="Pfam" id="PF26640">
    <property type="entry name" value="DUF8212"/>
    <property type="match status" value="1"/>
</dbReference>
<sequence length="581" mass="66302">MRLLKTDTIDLLPGNEEQPHKYAIFSHTWGKDEVIFSDFVNGNPESKSAYDKVKFACRQAAADDYSCIWIDNCCIDKSSSAELSEAINSMYVWYERADVCYAYLADINASTDTAIQSLEFRNHLAKAAWFKRGWTLQELLAPVKMIFFAKDWTVIGNKRELRGALSSITGIDEDILEDPQRLHFASIAKRMSWAADRETTRPEDLAYCLMGIFSVNMPMLYGEGNVRAYLRLQEEIMKQSDDQSIFAWTLNGASDSNKHGLLADSPSAFKNSSKIMPYEDYEPRRPFQMTNRGLSIELPLSRLNDNTWVAALDCPVPPTYPDFSFLAVYLEKMSEESDQYARTRICRLTQVRELGAMQRIYIRQVIYDAVDDNRPFPRHIFQLRNIPSPEEYRVIDLIFAPDERLKPAPPRLTTSRFFTSHALLSSRSTFGIARGANQLTLVMIIEHVPDGERLAVMLGSSMDFRVGYSAATLSELDIDFQNQFESFYSHFQTRNPDSGGGIELQNHHVRVKIDSLIFRSNKYYMVDMEVTANVKEPGLLDILDGFVFEDMAAGGQFKEAKGNKIAEVKRSIWGKISTRTR</sequence>
<comment type="caution">
    <text evidence="3">The sequence shown here is derived from an EMBL/GenBank/DDBJ whole genome shotgun (WGS) entry which is preliminary data.</text>
</comment>
<name>A0A8T9BCE9_9HELO</name>
<organism evidence="3 4">
    <name type="scientific">Lachnellula arida</name>
    <dbReference type="NCBI Taxonomy" id="1316785"/>
    <lineage>
        <taxon>Eukaryota</taxon>
        <taxon>Fungi</taxon>
        <taxon>Dikarya</taxon>
        <taxon>Ascomycota</taxon>
        <taxon>Pezizomycotina</taxon>
        <taxon>Leotiomycetes</taxon>
        <taxon>Helotiales</taxon>
        <taxon>Lachnaceae</taxon>
        <taxon>Lachnellula</taxon>
    </lineage>
</organism>
<feature type="domain" description="DUF8212" evidence="2">
    <location>
        <begin position="227"/>
        <end position="265"/>
    </location>
</feature>
<evidence type="ECO:0000259" key="1">
    <source>
        <dbReference type="Pfam" id="PF06985"/>
    </source>
</evidence>
<dbReference type="InterPro" id="IPR010730">
    <property type="entry name" value="HET"/>
</dbReference>
<evidence type="ECO:0000259" key="2">
    <source>
        <dbReference type="Pfam" id="PF26640"/>
    </source>
</evidence>
<keyword evidence="4" id="KW-1185">Reference proteome</keyword>
<dbReference type="PANTHER" id="PTHR10622:SF10">
    <property type="entry name" value="HET DOMAIN-CONTAINING PROTEIN"/>
    <property type="match status" value="1"/>
</dbReference>
<dbReference type="AlphaFoldDB" id="A0A8T9BCE9"/>
<gene>
    <name evidence="3" type="primary">HET-E1_10</name>
    <name evidence="3" type="ORF">LARI1_G005958</name>
</gene>